<name>A0A848MLC0_9GAMM</name>
<feature type="signal peptide" evidence="6">
    <location>
        <begin position="1"/>
        <end position="29"/>
    </location>
</feature>
<accession>A0A848MLC0</accession>
<dbReference type="Proteomes" id="UP000585363">
    <property type="component" value="Unassembled WGS sequence"/>
</dbReference>
<evidence type="ECO:0000313" key="7">
    <source>
        <dbReference type="EMBL" id="NMP29187.1"/>
    </source>
</evidence>
<keyword evidence="4 6" id="KW-0732">Signal</keyword>
<dbReference type="Pfam" id="PF13531">
    <property type="entry name" value="SBP_bac_11"/>
    <property type="match status" value="1"/>
</dbReference>
<dbReference type="Gene3D" id="3.40.190.10">
    <property type="entry name" value="Periplasmic binding protein-like II"/>
    <property type="match status" value="2"/>
</dbReference>
<gene>
    <name evidence="7" type="ORF">GW590_20275</name>
</gene>
<evidence type="ECO:0000256" key="5">
    <source>
        <dbReference type="ARBA" id="ARBA00022764"/>
    </source>
</evidence>
<comment type="caution">
    <text evidence="7">The sequence shown here is derived from an EMBL/GenBank/DDBJ whole genome shotgun (WGS) entry which is preliminary data.</text>
</comment>
<evidence type="ECO:0000256" key="3">
    <source>
        <dbReference type="ARBA" id="ARBA00022448"/>
    </source>
</evidence>
<dbReference type="RefSeq" id="WP_169404900.1">
    <property type="nucleotide sequence ID" value="NZ_JAADJU010000012.1"/>
</dbReference>
<evidence type="ECO:0000313" key="8">
    <source>
        <dbReference type="Proteomes" id="UP000585363"/>
    </source>
</evidence>
<evidence type="ECO:0000256" key="2">
    <source>
        <dbReference type="ARBA" id="ARBA00006099"/>
    </source>
</evidence>
<dbReference type="EMBL" id="JAADJU010000012">
    <property type="protein sequence ID" value="NMP29187.1"/>
    <property type="molecule type" value="Genomic_DNA"/>
</dbReference>
<dbReference type="AlphaFoldDB" id="A0A848MLC0"/>
<dbReference type="CDD" id="cd01005">
    <property type="entry name" value="PBP2_CysP"/>
    <property type="match status" value="1"/>
</dbReference>
<dbReference type="GO" id="GO:0042597">
    <property type="term" value="C:periplasmic space"/>
    <property type="evidence" value="ECO:0007669"/>
    <property type="project" value="UniProtKB-SubCell"/>
</dbReference>
<evidence type="ECO:0000256" key="1">
    <source>
        <dbReference type="ARBA" id="ARBA00004418"/>
    </source>
</evidence>
<organism evidence="7 8">
    <name type="scientific">Rouxiella aceris</name>
    <dbReference type="NCBI Taxonomy" id="2703884"/>
    <lineage>
        <taxon>Bacteria</taxon>
        <taxon>Pseudomonadati</taxon>
        <taxon>Pseudomonadota</taxon>
        <taxon>Gammaproteobacteria</taxon>
        <taxon>Enterobacterales</taxon>
        <taxon>Yersiniaceae</taxon>
        <taxon>Rouxiella</taxon>
    </lineage>
</organism>
<dbReference type="PANTHER" id="PTHR30368">
    <property type="entry name" value="SULFATE-BINDING PROTEIN"/>
    <property type="match status" value="1"/>
</dbReference>
<comment type="similarity">
    <text evidence="2">Belongs to the prokaryotic sulfate-binding protein family.</text>
</comment>
<evidence type="ECO:0000256" key="6">
    <source>
        <dbReference type="SAM" id="SignalP"/>
    </source>
</evidence>
<keyword evidence="3" id="KW-0813">Transport</keyword>
<keyword evidence="5" id="KW-0574">Periplasm</keyword>
<comment type="subcellular location">
    <subcellularLocation>
        <location evidence="1">Periplasm</location>
    </subcellularLocation>
</comment>
<dbReference type="GO" id="GO:1902358">
    <property type="term" value="P:sulfate transmembrane transport"/>
    <property type="evidence" value="ECO:0007669"/>
    <property type="project" value="InterPro"/>
</dbReference>
<keyword evidence="8" id="KW-1185">Reference proteome</keyword>
<dbReference type="InterPro" id="IPR005669">
    <property type="entry name" value="Thiosulph/SO4-bd"/>
</dbReference>
<evidence type="ECO:0000256" key="4">
    <source>
        <dbReference type="ARBA" id="ARBA00022729"/>
    </source>
</evidence>
<dbReference type="SUPFAM" id="SSF53850">
    <property type="entry name" value="Periplasmic binding protein-like II"/>
    <property type="match status" value="1"/>
</dbReference>
<dbReference type="NCBIfam" id="NF008106">
    <property type="entry name" value="PRK10852.1"/>
    <property type="match status" value="1"/>
</dbReference>
<reference evidence="7 8" key="2">
    <citation type="submission" date="2020-06" db="EMBL/GenBank/DDBJ databases">
        <title>Polyphasic characterization of a Rahnella strain isolated from tree sap.</title>
        <authorList>
            <person name="Kim I.S."/>
        </authorList>
    </citation>
    <scope>NUCLEOTIDE SEQUENCE [LARGE SCALE GENOMIC DNA]</scope>
    <source>
        <strain evidence="7 8">SAP-1</strain>
    </source>
</reference>
<protein>
    <submittedName>
        <fullName evidence="7">Sulfate ABC transporter substrate-binding protein</fullName>
    </submittedName>
</protein>
<dbReference type="NCBIfam" id="TIGR00971">
    <property type="entry name" value="3a0106s03"/>
    <property type="match status" value="1"/>
</dbReference>
<sequence>MKNMWVKNITLKGSLALLLLGSAATCASATELLNSSYDVSRELFAALNPPFQQQWAEQNGGDKLEIKQSHAGSSKQALAILQGLRADVVTYNQVTDVQVLHDRGDLIPANWQSRLPNNSSPFYSTMAFLVRKGNPKHIHTWQDLTRDDVKLVFPNPKTSGNGRYTYLGAWGAFNIADGNDTAKTRELMSRFIKNVEVFDTGGRGATTTFVERGLGDVLISFESEVNNIRQQYGADKYEVIVPPVDILAEFPVAWVDKNVEKNGSEKAAKAYLNYLWSPQAQKIITSFSYRVYDQKIMDAEKANFPATQLFKVEEQFGGWPQVMKTHFDTGGELDKLIAQGHQ</sequence>
<reference evidence="7 8" key="1">
    <citation type="submission" date="2020-01" db="EMBL/GenBank/DDBJ databases">
        <authorList>
            <person name="Lee S.D."/>
        </authorList>
    </citation>
    <scope>NUCLEOTIDE SEQUENCE [LARGE SCALE GENOMIC DNA]</scope>
    <source>
        <strain evidence="7 8">SAP-1</strain>
    </source>
</reference>
<dbReference type="PANTHER" id="PTHR30368:SF1">
    <property type="entry name" value="THIOSULFATE-BINDING PROTEIN"/>
    <property type="match status" value="1"/>
</dbReference>
<feature type="chain" id="PRO_5033061569" evidence="6">
    <location>
        <begin position="30"/>
        <end position="342"/>
    </location>
</feature>
<dbReference type="NCBIfam" id="NF008022">
    <property type="entry name" value="PRK10752.1"/>
    <property type="match status" value="1"/>
</dbReference>
<proteinExistence type="inferred from homology"/>
<dbReference type="GO" id="GO:0140104">
    <property type="term" value="F:molecular carrier activity"/>
    <property type="evidence" value="ECO:0007669"/>
    <property type="project" value="InterPro"/>
</dbReference>